<dbReference type="InterPro" id="IPR036779">
    <property type="entry name" value="LysM_dom_sf"/>
</dbReference>
<dbReference type="PANTHER" id="PTHR34700">
    <property type="entry name" value="POTASSIUM BINDING PROTEIN KBP"/>
    <property type="match status" value="1"/>
</dbReference>
<dbReference type="CDD" id="cd00118">
    <property type="entry name" value="LysM"/>
    <property type="match status" value="1"/>
</dbReference>
<reference evidence="2 3" key="1">
    <citation type="submission" date="2015-09" db="EMBL/GenBank/DDBJ databases">
        <authorList>
            <consortium name="Pathogen Informatics"/>
        </authorList>
    </citation>
    <scope>NUCLEOTIDE SEQUENCE [LARGE SCALE GENOMIC DNA]</scope>
    <source>
        <strain evidence="2 3">2789STDY5608850</strain>
    </source>
</reference>
<dbReference type="SMART" id="SM00257">
    <property type="entry name" value="LysM"/>
    <property type="match status" value="1"/>
</dbReference>
<name>A0A174IER1_9FIRM</name>
<dbReference type="InterPro" id="IPR018392">
    <property type="entry name" value="LysM"/>
</dbReference>
<organism evidence="2 3">
    <name type="scientific">Hungatella hathewayi</name>
    <dbReference type="NCBI Taxonomy" id="154046"/>
    <lineage>
        <taxon>Bacteria</taxon>
        <taxon>Bacillati</taxon>
        <taxon>Bacillota</taxon>
        <taxon>Clostridia</taxon>
        <taxon>Lachnospirales</taxon>
        <taxon>Lachnospiraceae</taxon>
        <taxon>Hungatella</taxon>
    </lineage>
</organism>
<dbReference type="Pfam" id="PF01476">
    <property type="entry name" value="LysM"/>
    <property type="match status" value="1"/>
</dbReference>
<dbReference type="PROSITE" id="PS51782">
    <property type="entry name" value="LYSM"/>
    <property type="match status" value="1"/>
</dbReference>
<protein>
    <submittedName>
        <fullName evidence="2">Peptidoglycan-binding lysin domain-containing protein</fullName>
    </submittedName>
</protein>
<evidence type="ECO:0000259" key="1">
    <source>
        <dbReference type="PROSITE" id="PS51782"/>
    </source>
</evidence>
<dbReference type="AlphaFoldDB" id="A0A174IER1"/>
<evidence type="ECO:0000313" key="2">
    <source>
        <dbReference type="EMBL" id="CUO84646.1"/>
    </source>
</evidence>
<evidence type="ECO:0000313" key="3">
    <source>
        <dbReference type="Proteomes" id="UP000095651"/>
    </source>
</evidence>
<dbReference type="SUPFAM" id="SSF54106">
    <property type="entry name" value="LysM domain"/>
    <property type="match status" value="1"/>
</dbReference>
<gene>
    <name evidence="2" type="primary">ygaU</name>
    <name evidence="2" type="ORF">ERS852407_04148</name>
</gene>
<dbReference type="EMBL" id="CYZE01000013">
    <property type="protein sequence ID" value="CUO84646.1"/>
    <property type="molecule type" value="Genomic_DNA"/>
</dbReference>
<dbReference type="PANTHER" id="PTHR34700:SF4">
    <property type="entry name" value="PHAGE-LIKE ELEMENT PBSX PROTEIN XKDP"/>
    <property type="match status" value="1"/>
</dbReference>
<proteinExistence type="predicted"/>
<feature type="domain" description="LysM" evidence="1">
    <location>
        <begin position="168"/>
        <end position="216"/>
    </location>
</feature>
<dbReference type="InterPro" id="IPR052196">
    <property type="entry name" value="Bact_Kbp"/>
</dbReference>
<accession>A0A174IER1</accession>
<sequence>MSYSVYFKYGSKKYKLPVNPEEIKRSRELNIETYQVLEEGQVSIPSYCALEEFSFEAEFPGHNVSYMESGTEADADYYEKMFRKAQKNKKPIRFIASNDISDDISVKVLVKSVEVVEKAGEEGDKYISLTLLEYKGAGKRYVAVQTPDATVKQEETPLAENPAVTANKTHTVQSGDTLWGIAKKYYGNGSQYPKIMSANPDIKNANLIYPGQVFTIPA</sequence>
<dbReference type="Gene3D" id="3.10.350.10">
    <property type="entry name" value="LysM domain"/>
    <property type="match status" value="1"/>
</dbReference>
<dbReference type="Proteomes" id="UP000095651">
    <property type="component" value="Unassembled WGS sequence"/>
</dbReference>
<dbReference type="RefSeq" id="WP_055658039.1">
    <property type="nucleotide sequence ID" value="NZ_CABIXC010000013.1"/>
</dbReference>